<dbReference type="Pfam" id="PF00639">
    <property type="entry name" value="Rotamase"/>
    <property type="match status" value="2"/>
</dbReference>
<dbReference type="SUPFAM" id="SSF109998">
    <property type="entry name" value="Triger factor/SurA peptide-binding domain-like"/>
    <property type="match status" value="1"/>
</dbReference>
<dbReference type="GO" id="GO:0042277">
    <property type="term" value="F:peptide binding"/>
    <property type="evidence" value="ECO:0007669"/>
    <property type="project" value="InterPro"/>
</dbReference>
<feature type="domain" description="PpiC" evidence="8">
    <location>
        <begin position="291"/>
        <end position="390"/>
    </location>
</feature>
<dbReference type="PROSITE" id="PS50198">
    <property type="entry name" value="PPIC_PPIASE_2"/>
    <property type="match status" value="2"/>
</dbReference>
<keyword evidence="6 7" id="KW-0413">Isomerase</keyword>
<dbReference type="PANTHER" id="PTHR47637:SF1">
    <property type="entry name" value="CHAPERONE SURA"/>
    <property type="match status" value="1"/>
</dbReference>
<keyword evidence="5 7" id="KW-0143">Chaperone</keyword>
<dbReference type="PANTHER" id="PTHR47637">
    <property type="entry name" value="CHAPERONE SURA"/>
    <property type="match status" value="1"/>
</dbReference>
<feature type="domain" description="PpiC" evidence="8">
    <location>
        <begin position="180"/>
        <end position="281"/>
    </location>
</feature>
<dbReference type="EC" id="5.2.1.8" evidence="7"/>
<comment type="domain">
    <text evidence="7">The PPIase activity resides only in the second parvulin domain. The N-terminal region and the C-terminal tail are necessary and sufficient for the chaperone activity of SurA. The PPIase activity is dispensable for SurA to function as a chaperone. The N-terminal region and the C-terminal tail are also required for porin recognition.</text>
</comment>
<name>A0A7D9H4E6_9GAMM</name>
<dbReference type="InterPro" id="IPR050280">
    <property type="entry name" value="OMP_Chaperone_SurA"/>
</dbReference>
<dbReference type="GO" id="GO:0051082">
    <property type="term" value="F:unfolded protein binding"/>
    <property type="evidence" value="ECO:0007669"/>
    <property type="project" value="UniProtKB-UniRule"/>
</dbReference>
<dbReference type="InterPro" id="IPR023058">
    <property type="entry name" value="PPIase_PpiC_CS"/>
</dbReference>
<evidence type="ECO:0000256" key="1">
    <source>
        <dbReference type="ARBA" id="ARBA00022729"/>
    </source>
</evidence>
<dbReference type="InterPro" id="IPR023034">
    <property type="entry name" value="PPIase_SurA"/>
</dbReference>
<comment type="catalytic activity">
    <reaction evidence="7">
        <text>[protein]-peptidylproline (omega=180) = [protein]-peptidylproline (omega=0)</text>
        <dbReference type="Rhea" id="RHEA:16237"/>
        <dbReference type="Rhea" id="RHEA-COMP:10747"/>
        <dbReference type="Rhea" id="RHEA-COMP:10748"/>
        <dbReference type="ChEBI" id="CHEBI:83833"/>
        <dbReference type="ChEBI" id="CHEBI:83834"/>
        <dbReference type="EC" id="5.2.1.8"/>
    </reaction>
</comment>
<dbReference type="Gene3D" id="1.10.4030.10">
    <property type="entry name" value="Porin chaperone SurA, peptide-binding domain"/>
    <property type="match status" value="1"/>
</dbReference>
<dbReference type="SUPFAM" id="SSF54534">
    <property type="entry name" value="FKBP-like"/>
    <property type="match status" value="2"/>
</dbReference>
<organism evidence="9">
    <name type="scientific">uncultured Woeseiaceae bacterium</name>
    <dbReference type="NCBI Taxonomy" id="1983305"/>
    <lineage>
        <taxon>Bacteria</taxon>
        <taxon>Pseudomonadati</taxon>
        <taxon>Pseudomonadota</taxon>
        <taxon>Gammaproteobacteria</taxon>
        <taxon>Woeseiales</taxon>
        <taxon>Woeseiaceae</taxon>
        <taxon>environmental samples</taxon>
    </lineage>
</organism>
<sequence length="435" mass="48509" precursor="true">MLKIKYLLTSIAMTMAMSATPAFADELSETGEFLDGVAAIVNEGVVLKSELNRQADQIIQRAAEQDMQLPPAHILMEQVLERLIVEEIQTQRANRIGIQISDQMLNTAISQVAEQAGFSFEELPQVLAADGVDYGEYRRDMRRQMLLEQLRQIDVTSRISVSPREIQQCLSDLEDNIVVNSSYNLGHILISIPESATAEQIAEAEEEANLVYSRLEAGDDFGQLAIRYSDSGTGLEGGDLGWREGSQLPTLFSDVVEDMTIGDFSKPIRAVSGFHIVTILNLRGVNQTSEIQQSMVRHILVTPDEIIDDETAQQRLEDAVERIKGGENFGEIAKLLSDDKGSANAGGEMGWTNPGTFVAEFEEVANSLELGVISEPFRSRFGWHILEVTERRVYDNTEDLKEQGCVQRVQNGKLANESELWVRRIRDEAFVDTRI</sequence>
<evidence type="ECO:0000256" key="5">
    <source>
        <dbReference type="ARBA" id="ARBA00023186"/>
    </source>
</evidence>
<dbReference type="GO" id="GO:0043165">
    <property type="term" value="P:Gram-negative-bacterium-type cell outer membrane assembly"/>
    <property type="evidence" value="ECO:0007669"/>
    <property type="project" value="InterPro"/>
</dbReference>
<keyword evidence="2 7" id="KW-0677">Repeat</keyword>
<dbReference type="InterPro" id="IPR000297">
    <property type="entry name" value="PPIase_PpiC"/>
</dbReference>
<dbReference type="GO" id="GO:0006457">
    <property type="term" value="P:protein folding"/>
    <property type="evidence" value="ECO:0007669"/>
    <property type="project" value="UniProtKB-UniRule"/>
</dbReference>
<evidence type="ECO:0000256" key="4">
    <source>
        <dbReference type="ARBA" id="ARBA00023110"/>
    </source>
</evidence>
<comment type="subcellular location">
    <subcellularLocation>
        <location evidence="7">Periplasm</location>
    </subcellularLocation>
    <text evidence="7">Is capable of associating with the outer membrane.</text>
</comment>
<evidence type="ECO:0000313" key="9">
    <source>
        <dbReference type="EMBL" id="VUX55749.1"/>
    </source>
</evidence>
<dbReference type="GO" id="GO:0030288">
    <property type="term" value="C:outer membrane-bounded periplasmic space"/>
    <property type="evidence" value="ECO:0007669"/>
    <property type="project" value="InterPro"/>
</dbReference>
<dbReference type="GO" id="GO:0003755">
    <property type="term" value="F:peptidyl-prolyl cis-trans isomerase activity"/>
    <property type="evidence" value="ECO:0007669"/>
    <property type="project" value="UniProtKB-UniRule"/>
</dbReference>
<dbReference type="InterPro" id="IPR015391">
    <property type="entry name" value="SurA_N"/>
</dbReference>
<keyword evidence="3 7" id="KW-0574">Periplasm</keyword>
<comment type="function">
    <text evidence="7">Chaperone involved in the correct folding and assembly of outer membrane proteins. Recognizes specific patterns of aromatic residues and the orientation of their side chains, which are found more frequently in integral outer membrane proteins. May act in both early periplasmic and late outer membrane-associated steps of protein maturation.</text>
</comment>
<dbReference type="AlphaFoldDB" id="A0A7D9H4E6"/>
<keyword evidence="4 7" id="KW-0697">Rotamase</keyword>
<evidence type="ECO:0000256" key="6">
    <source>
        <dbReference type="ARBA" id="ARBA00023235"/>
    </source>
</evidence>
<evidence type="ECO:0000259" key="8">
    <source>
        <dbReference type="PROSITE" id="PS50198"/>
    </source>
</evidence>
<dbReference type="GO" id="GO:0050821">
    <property type="term" value="P:protein stabilization"/>
    <property type="evidence" value="ECO:0007669"/>
    <property type="project" value="InterPro"/>
</dbReference>
<evidence type="ECO:0000256" key="2">
    <source>
        <dbReference type="ARBA" id="ARBA00022737"/>
    </source>
</evidence>
<reference evidence="9" key="1">
    <citation type="submission" date="2019-07" db="EMBL/GenBank/DDBJ databases">
        <authorList>
            <person name="Weber M."/>
            <person name="Kostadinov I."/>
            <person name="Kostadinov D I."/>
        </authorList>
    </citation>
    <scope>NUCLEOTIDE SEQUENCE</scope>
    <source>
        <strain evidence="9">Gfbio:sag-sample-m06:053724c1-46a9-4a36-b237-ea2bf867836b</strain>
    </source>
</reference>
<dbReference type="HAMAP" id="MF_01183">
    <property type="entry name" value="Chaperone_SurA"/>
    <property type="match status" value="1"/>
</dbReference>
<proteinExistence type="inferred from homology"/>
<gene>
    <name evidence="7 9" type="primary">surA</name>
    <name evidence="9" type="ORF">JTBM06_V1_100009</name>
</gene>
<dbReference type="Pfam" id="PF09312">
    <property type="entry name" value="SurA_N"/>
    <property type="match status" value="1"/>
</dbReference>
<evidence type="ECO:0000256" key="3">
    <source>
        <dbReference type="ARBA" id="ARBA00022764"/>
    </source>
</evidence>
<protein>
    <recommendedName>
        <fullName evidence="7">Chaperone SurA</fullName>
    </recommendedName>
    <alternativeName>
        <fullName evidence="7">Peptidyl-prolyl cis-trans isomerase SurA</fullName>
        <shortName evidence="7">PPIase SurA</shortName>
        <ecNumber evidence="7">5.2.1.8</ecNumber>
    </alternativeName>
    <alternativeName>
        <fullName evidence="7">Rotamase SurA</fullName>
    </alternativeName>
</protein>
<feature type="chain" id="PRO_5028539997" description="Chaperone SurA" evidence="7">
    <location>
        <begin position="25"/>
        <end position="435"/>
    </location>
</feature>
<dbReference type="InterPro" id="IPR046357">
    <property type="entry name" value="PPIase_dom_sf"/>
</dbReference>
<dbReference type="PROSITE" id="PS01096">
    <property type="entry name" value="PPIC_PPIASE_1"/>
    <property type="match status" value="1"/>
</dbReference>
<keyword evidence="1 7" id="KW-0732">Signal</keyword>
<dbReference type="Gene3D" id="3.10.50.40">
    <property type="match status" value="2"/>
</dbReference>
<dbReference type="EMBL" id="LR633967">
    <property type="protein sequence ID" value="VUX55749.1"/>
    <property type="molecule type" value="Genomic_DNA"/>
</dbReference>
<feature type="signal peptide" evidence="7">
    <location>
        <begin position="1"/>
        <end position="24"/>
    </location>
</feature>
<evidence type="ECO:0000256" key="7">
    <source>
        <dbReference type="HAMAP-Rule" id="MF_01183"/>
    </source>
</evidence>
<dbReference type="InterPro" id="IPR027304">
    <property type="entry name" value="Trigger_fact/SurA_dom_sf"/>
</dbReference>
<accession>A0A7D9H4E6</accession>